<feature type="active site" description="Charge relay system; for autoendoproteolytic cleavage activity" evidence="12">
    <location>
        <position position="242"/>
    </location>
</feature>
<comment type="PTM">
    <text evidence="12">Is synthesized initially as an inactive proenzyme. Formation of the active enzyme involves a self-maturation process in which the active site pyruvoyl group is generated from an internal serine residue via an autocatalytic post-translational modification. Two non-identical subunits are generated from the proenzyme in this reaction, and the pyruvate is formed at the N-terminus of the alpha chain, which is derived from the carboxyl end of the proenzyme. The autoendoproteolytic cleavage occurs by a canonical serine protease mechanism, in which the side chain hydroxyl group of the serine supplies its oxygen atom to form the C-terminus of the beta chain, while the remainder of the serine residue undergoes an oxidative deamination to produce ammonia and the pyruvoyl prosthetic group on the alpha chain. During this reaction, the Ser that is part of the protease active site of the proenzyme becomes the pyruvoyl prosthetic group, which constitutes an essential element of the active site of the mature decarboxylase.</text>
</comment>
<dbReference type="GO" id="GO:0006646">
    <property type="term" value="P:phosphatidylethanolamine biosynthetic process"/>
    <property type="evidence" value="ECO:0007669"/>
    <property type="project" value="UniProtKB-UniRule"/>
</dbReference>
<keyword evidence="8 12" id="KW-0594">Phospholipid biosynthesis</keyword>
<comment type="pathway">
    <text evidence="12">Phospholipid metabolism; phosphatidylethanolamine biosynthesis; phosphatidylethanolamine from CDP-diacylglycerol: step 2/2.</text>
</comment>
<comment type="subunit">
    <text evidence="12">Heterodimer of a large membrane-associated beta subunit and a small pyruvoyl-containing alpha subunit.</text>
</comment>
<sequence length="295" mass="32563">MKLVMIKILPKKTFSRIIGRFAQSRASRPLIRPYAKFFKVDVSQAEKPIHQYMSLSEFFTRRLKEGARTVAEGSRVLISPVDGRISEFGTITNKTLLQAKGVSYSLLELLGGDEERARRYDGGVFLTIYLSPKDYHRIHMPLAGTVTHYTYVPGTLFPVNPLGVRCVAGLFAKNERLITYIDTQAGEIAVVKVGATIVGSVRVVYDETLTTNVKQGMTVKGTVEKGPFLAKGDELGLFQFGSTVILLFEPDAIELNPRIKTGEFLHFGEAIGVVKKASGEADGTEEEANQRNSIT</sequence>
<reference evidence="13" key="1">
    <citation type="journal article" date="2023" name="Int. J. Syst. Evol. Microbiol.">
        <title>Collibacillus ludicampi gen. nov., sp. nov., a new soil bacterium of the family Alicyclobacillaceae.</title>
        <authorList>
            <person name="Jojima T."/>
            <person name="Ioku Y."/>
            <person name="Fukuta Y."/>
            <person name="Shirasaka N."/>
            <person name="Matsumura Y."/>
            <person name="Mori M."/>
        </authorList>
    </citation>
    <scope>NUCLEOTIDE SEQUENCE</scope>
    <source>
        <strain evidence="13">TP075</strain>
    </source>
</reference>
<evidence type="ECO:0000256" key="9">
    <source>
        <dbReference type="ARBA" id="ARBA00023239"/>
    </source>
</evidence>
<accession>A0AAV4LEC8</accession>
<evidence type="ECO:0000256" key="11">
    <source>
        <dbReference type="ARBA" id="ARBA00023317"/>
    </source>
</evidence>
<proteinExistence type="inferred from homology"/>
<keyword evidence="9 12" id="KW-0456">Lyase</keyword>
<evidence type="ECO:0000256" key="7">
    <source>
        <dbReference type="ARBA" id="ARBA00023145"/>
    </source>
</evidence>
<comment type="subcellular location">
    <subcellularLocation>
        <location evidence="12">Cell membrane</location>
        <topology evidence="12">Peripheral membrane protein</topology>
    </subcellularLocation>
</comment>
<feature type="site" description="Cleavage (non-hydrolytic); by autocatalysis" evidence="12">
    <location>
        <begin position="241"/>
        <end position="242"/>
    </location>
</feature>
<feature type="modified residue" description="Pyruvic acid (Ser); by autocatalysis" evidence="12">
    <location>
        <position position="242"/>
    </location>
</feature>
<evidence type="ECO:0000256" key="5">
    <source>
        <dbReference type="ARBA" id="ARBA00023098"/>
    </source>
</evidence>
<protein>
    <recommendedName>
        <fullName evidence="12">Phosphatidylserine decarboxylase proenzyme</fullName>
        <ecNumber evidence="12">4.1.1.65</ecNumber>
    </recommendedName>
    <component>
        <recommendedName>
            <fullName evidence="12">Phosphatidylserine decarboxylase alpha chain</fullName>
        </recommendedName>
    </component>
    <component>
        <recommendedName>
            <fullName evidence="12">Phosphatidylserine decarboxylase beta chain</fullName>
        </recommendedName>
    </component>
</protein>
<keyword evidence="6 12" id="KW-0472">Membrane</keyword>
<keyword evidence="10 12" id="KW-1208">Phospholipid metabolism</keyword>
<evidence type="ECO:0000313" key="13">
    <source>
        <dbReference type="EMBL" id="GIM46024.1"/>
    </source>
</evidence>
<evidence type="ECO:0000256" key="3">
    <source>
        <dbReference type="ARBA" id="ARBA00022516"/>
    </source>
</evidence>
<evidence type="ECO:0000256" key="6">
    <source>
        <dbReference type="ARBA" id="ARBA00023136"/>
    </source>
</evidence>
<comment type="caution">
    <text evidence="13">The sequence shown here is derived from an EMBL/GenBank/DDBJ whole genome shotgun (WGS) entry which is preliminary data.</text>
</comment>
<evidence type="ECO:0000256" key="12">
    <source>
        <dbReference type="HAMAP-Rule" id="MF_00662"/>
    </source>
</evidence>
<feature type="chain" id="PRO_5043067632" description="Phosphatidylserine decarboxylase beta chain" evidence="12">
    <location>
        <begin position="1"/>
        <end position="241"/>
    </location>
</feature>
<feature type="active site" description="Charge relay system; for autoendoproteolytic cleavage activity" evidence="12">
    <location>
        <position position="82"/>
    </location>
</feature>
<dbReference type="InterPro" id="IPR033178">
    <property type="entry name" value="PSD_type1_pro"/>
</dbReference>
<keyword evidence="4 12" id="KW-0210">Decarboxylase</keyword>
<dbReference type="GO" id="GO:0005886">
    <property type="term" value="C:plasma membrane"/>
    <property type="evidence" value="ECO:0007669"/>
    <property type="project" value="UniProtKB-SubCell"/>
</dbReference>
<feature type="chain" id="PRO_5043067631" description="Phosphatidylserine decarboxylase alpha chain" evidence="12">
    <location>
        <begin position="242"/>
        <end position="295"/>
    </location>
</feature>
<feature type="active site" description="Schiff-base intermediate with substrate; via pyruvic acid; for decarboxylase activity" evidence="12">
    <location>
        <position position="242"/>
    </location>
</feature>
<dbReference type="HAMAP" id="MF_00662">
    <property type="entry name" value="PS_decarb_PSD_B_type1"/>
    <property type="match status" value="1"/>
</dbReference>
<dbReference type="Proteomes" id="UP001057291">
    <property type="component" value="Unassembled WGS sequence"/>
</dbReference>
<comment type="pathway">
    <text evidence="1">Lipid metabolism.</text>
</comment>
<keyword evidence="5 12" id="KW-0443">Lipid metabolism</keyword>
<evidence type="ECO:0000313" key="14">
    <source>
        <dbReference type="Proteomes" id="UP001057291"/>
    </source>
</evidence>
<dbReference type="EC" id="4.1.1.65" evidence="12"/>
<evidence type="ECO:0000256" key="10">
    <source>
        <dbReference type="ARBA" id="ARBA00023264"/>
    </source>
</evidence>
<keyword evidence="3 12" id="KW-0444">Lipid biosynthesis</keyword>
<organism evidence="13 14">
    <name type="scientific">Collibacillus ludicampi</name>
    <dbReference type="NCBI Taxonomy" id="2771369"/>
    <lineage>
        <taxon>Bacteria</taxon>
        <taxon>Bacillati</taxon>
        <taxon>Bacillota</taxon>
        <taxon>Bacilli</taxon>
        <taxon>Bacillales</taxon>
        <taxon>Alicyclobacillaceae</taxon>
        <taxon>Collibacillus</taxon>
    </lineage>
</organism>
<feature type="active site" description="Charge relay system; for autoendoproteolytic cleavage activity" evidence="12">
    <location>
        <position position="139"/>
    </location>
</feature>
<dbReference type="Pfam" id="PF02666">
    <property type="entry name" value="PS_Dcarbxylase"/>
    <property type="match status" value="1"/>
</dbReference>
<dbReference type="PANTHER" id="PTHR10067">
    <property type="entry name" value="PHOSPHATIDYLSERINE DECARBOXYLASE"/>
    <property type="match status" value="1"/>
</dbReference>
<comment type="function">
    <text evidence="12">Catalyzes the formation of phosphatidylethanolamine (PtdEtn) from phosphatidylserine (PtdSer).</text>
</comment>
<comment type="similarity">
    <text evidence="12">Belongs to the phosphatidylserine decarboxylase family. PSD-B subfamily. Prokaryotic type I sub-subfamily.</text>
</comment>
<keyword evidence="14" id="KW-1185">Reference proteome</keyword>
<name>A0AAV4LEC8_9BACL</name>
<evidence type="ECO:0000256" key="4">
    <source>
        <dbReference type="ARBA" id="ARBA00022793"/>
    </source>
</evidence>
<evidence type="ECO:0000256" key="2">
    <source>
        <dbReference type="ARBA" id="ARBA00022475"/>
    </source>
</evidence>
<dbReference type="NCBIfam" id="TIGR00163">
    <property type="entry name" value="PS_decarb"/>
    <property type="match status" value="1"/>
</dbReference>
<comment type="catalytic activity">
    <reaction evidence="12">
        <text>a 1,2-diacyl-sn-glycero-3-phospho-L-serine + H(+) = a 1,2-diacyl-sn-glycero-3-phosphoethanolamine + CO2</text>
        <dbReference type="Rhea" id="RHEA:20828"/>
        <dbReference type="ChEBI" id="CHEBI:15378"/>
        <dbReference type="ChEBI" id="CHEBI:16526"/>
        <dbReference type="ChEBI" id="CHEBI:57262"/>
        <dbReference type="ChEBI" id="CHEBI:64612"/>
        <dbReference type="EC" id="4.1.1.65"/>
    </reaction>
</comment>
<dbReference type="AlphaFoldDB" id="A0AAV4LEC8"/>
<dbReference type="InterPro" id="IPR033177">
    <property type="entry name" value="PSD-B"/>
</dbReference>
<keyword evidence="11 12" id="KW-0670">Pyruvate</keyword>
<gene>
    <name evidence="12" type="primary">psd</name>
    <name evidence="13" type="ORF">DNHGIG_15730</name>
</gene>
<comment type="cofactor">
    <cofactor evidence="12">
        <name>pyruvate</name>
        <dbReference type="ChEBI" id="CHEBI:15361"/>
    </cofactor>
    <text evidence="12">Binds 1 pyruvoyl group covalently per subunit.</text>
</comment>
<dbReference type="EMBL" id="BOQE01000001">
    <property type="protein sequence ID" value="GIM46024.1"/>
    <property type="molecule type" value="Genomic_DNA"/>
</dbReference>
<keyword evidence="7 12" id="KW-0865">Zymogen</keyword>
<evidence type="ECO:0000256" key="8">
    <source>
        <dbReference type="ARBA" id="ARBA00023209"/>
    </source>
</evidence>
<evidence type="ECO:0000256" key="1">
    <source>
        <dbReference type="ARBA" id="ARBA00005189"/>
    </source>
</evidence>
<dbReference type="GO" id="GO:0004609">
    <property type="term" value="F:phosphatidylserine decarboxylase activity"/>
    <property type="evidence" value="ECO:0007669"/>
    <property type="project" value="UniProtKB-UniRule"/>
</dbReference>
<dbReference type="InterPro" id="IPR003817">
    <property type="entry name" value="PS_Dcarbxylase"/>
</dbReference>
<keyword evidence="2 12" id="KW-1003">Cell membrane</keyword>
<dbReference type="PANTHER" id="PTHR10067:SF6">
    <property type="entry name" value="PHOSPHATIDYLSERINE DECARBOXYLASE PROENZYME, MITOCHONDRIAL"/>
    <property type="match status" value="1"/>
</dbReference>